<gene>
    <name evidence="2" type="ORF">AYBTSS11_LOCUS2734</name>
</gene>
<dbReference type="Gramene" id="rna-AYBTSS11_LOCUS2734">
    <property type="protein sequence ID" value="CAJ1883118.1"/>
    <property type="gene ID" value="gene-AYBTSS11_LOCUS2734"/>
</dbReference>
<keyword evidence="3" id="KW-1185">Reference proteome</keyword>
<feature type="region of interest" description="Disordered" evidence="1">
    <location>
        <begin position="16"/>
        <end position="36"/>
    </location>
</feature>
<reference evidence="2" key="1">
    <citation type="submission" date="2023-10" db="EMBL/GenBank/DDBJ databases">
        <authorList>
            <person name="Domelevo Entfellner J.-B."/>
        </authorList>
    </citation>
    <scope>NUCLEOTIDE SEQUENCE</scope>
</reference>
<sequence>MASSITNVEPQNERGHVFRFSPLPRSETETDRGNHEHLSVSVESIGNRSGSGMSEYCYTQEIFSISERACEMIQDLLGLTLLMMLILLPVYKRLGTPKEDPIPPVLVLNSMYLSNFTTGSGGLAAAWDAKFRVTNTNVSTIYFRILDFTIFYKKNPEHALSVASSKPFYLEKGQYVKLHLKFTTGGENNETFVENWLAEEMGKDKVKDGSISFGMRVRVEAIYYGETWVSDVVMSPHCEDLTVTFLRDNDSGRLANPNRNFTIPIKWKPFSFF</sequence>
<feature type="compositionally biased region" description="Basic and acidic residues" evidence="1">
    <location>
        <begin position="26"/>
        <end position="36"/>
    </location>
</feature>
<organism evidence="2 3">
    <name type="scientific">Sphenostylis stenocarpa</name>
    <dbReference type="NCBI Taxonomy" id="92480"/>
    <lineage>
        <taxon>Eukaryota</taxon>
        <taxon>Viridiplantae</taxon>
        <taxon>Streptophyta</taxon>
        <taxon>Embryophyta</taxon>
        <taxon>Tracheophyta</taxon>
        <taxon>Spermatophyta</taxon>
        <taxon>Magnoliopsida</taxon>
        <taxon>eudicotyledons</taxon>
        <taxon>Gunneridae</taxon>
        <taxon>Pentapetalae</taxon>
        <taxon>rosids</taxon>
        <taxon>fabids</taxon>
        <taxon>Fabales</taxon>
        <taxon>Fabaceae</taxon>
        <taxon>Papilionoideae</taxon>
        <taxon>50 kb inversion clade</taxon>
        <taxon>NPAAA clade</taxon>
        <taxon>indigoferoid/millettioid clade</taxon>
        <taxon>Phaseoleae</taxon>
        <taxon>Sphenostylis</taxon>
    </lineage>
</organism>
<evidence type="ECO:0008006" key="4">
    <source>
        <dbReference type="Google" id="ProtNLM"/>
    </source>
</evidence>
<evidence type="ECO:0000313" key="3">
    <source>
        <dbReference type="Proteomes" id="UP001189624"/>
    </source>
</evidence>
<name>A0AA86RWX9_9FABA</name>
<dbReference type="AlphaFoldDB" id="A0AA86RWX9"/>
<protein>
    <recommendedName>
        <fullName evidence="4">Late embryogenesis abundant protein LEA-2 subgroup domain-containing protein</fullName>
    </recommendedName>
</protein>
<evidence type="ECO:0000313" key="2">
    <source>
        <dbReference type="EMBL" id="CAJ1883118.1"/>
    </source>
</evidence>
<dbReference type="EMBL" id="OY731398">
    <property type="protein sequence ID" value="CAJ1883118.1"/>
    <property type="molecule type" value="Genomic_DNA"/>
</dbReference>
<evidence type="ECO:0000256" key="1">
    <source>
        <dbReference type="SAM" id="MobiDB-lite"/>
    </source>
</evidence>
<dbReference type="Proteomes" id="UP001189624">
    <property type="component" value="Chromosome 1"/>
</dbReference>
<proteinExistence type="predicted"/>
<accession>A0AA86RWX9</accession>